<evidence type="ECO:0000256" key="1">
    <source>
        <dbReference type="SAM" id="MobiDB-lite"/>
    </source>
</evidence>
<evidence type="ECO:0000313" key="3">
    <source>
        <dbReference type="Proteomes" id="UP000691718"/>
    </source>
</evidence>
<comment type="caution">
    <text evidence="2">The sequence shown here is derived from an EMBL/GenBank/DDBJ whole genome shotgun (WGS) entry which is preliminary data.</text>
</comment>
<accession>A0A8S3WTV3</accession>
<dbReference type="OrthoDB" id="10057959at2759"/>
<gene>
    <name evidence="2" type="ORF">PAPOLLO_LOCUS10261</name>
</gene>
<organism evidence="2 3">
    <name type="scientific">Parnassius apollo</name>
    <name type="common">Apollo butterfly</name>
    <name type="synonym">Papilio apollo</name>
    <dbReference type="NCBI Taxonomy" id="110799"/>
    <lineage>
        <taxon>Eukaryota</taxon>
        <taxon>Metazoa</taxon>
        <taxon>Ecdysozoa</taxon>
        <taxon>Arthropoda</taxon>
        <taxon>Hexapoda</taxon>
        <taxon>Insecta</taxon>
        <taxon>Pterygota</taxon>
        <taxon>Neoptera</taxon>
        <taxon>Endopterygota</taxon>
        <taxon>Lepidoptera</taxon>
        <taxon>Glossata</taxon>
        <taxon>Ditrysia</taxon>
        <taxon>Papilionoidea</taxon>
        <taxon>Papilionidae</taxon>
        <taxon>Parnassiinae</taxon>
        <taxon>Parnassini</taxon>
        <taxon>Parnassius</taxon>
        <taxon>Parnassius</taxon>
    </lineage>
</organism>
<keyword evidence="3" id="KW-1185">Reference proteome</keyword>
<protein>
    <submittedName>
        <fullName evidence="2">(apollo) hypothetical protein</fullName>
    </submittedName>
</protein>
<dbReference type="AlphaFoldDB" id="A0A8S3WTV3"/>
<feature type="region of interest" description="Disordered" evidence="1">
    <location>
        <begin position="1"/>
        <end position="48"/>
    </location>
</feature>
<dbReference type="Proteomes" id="UP000691718">
    <property type="component" value="Unassembled WGS sequence"/>
</dbReference>
<name>A0A8S3WTV3_PARAO</name>
<sequence>MDEQQQRRILSWLEEDSDDIRGGHDEENETGMFSDQVSEHDTDSEQECDDDLHQVFSNYDESLEMPNEKHLRLELVNESMEVLESLRSVMEMKNH</sequence>
<proteinExistence type="predicted"/>
<dbReference type="EMBL" id="CAJQZP010000737">
    <property type="protein sequence ID" value="CAG4981590.1"/>
    <property type="molecule type" value="Genomic_DNA"/>
</dbReference>
<evidence type="ECO:0000313" key="2">
    <source>
        <dbReference type="EMBL" id="CAG4981590.1"/>
    </source>
</evidence>
<reference evidence="2" key="1">
    <citation type="submission" date="2021-04" db="EMBL/GenBank/DDBJ databases">
        <authorList>
            <person name="Tunstrom K."/>
        </authorList>
    </citation>
    <scope>NUCLEOTIDE SEQUENCE</scope>
</reference>